<sequence>MYITHEGHTYYAGSEQRHTKAPFLIIVQHKNKPLGPDNFRALVRKVALRQFGHWMMGNAKVKGHSITLSGSYGGDGLPVTIGHDEIYDAAIPIPRELYDKWSNGKGWNSCGNEAHDMREWAVKTFLVKKEFIFKNPEFYQGKQPDKYFIKRGKK</sequence>
<dbReference type="EMBL" id="MT142810">
    <property type="protein sequence ID" value="QJA88896.1"/>
    <property type="molecule type" value="Genomic_DNA"/>
</dbReference>
<dbReference type="AlphaFoldDB" id="A0A6M3L2Q4"/>
<organism evidence="1">
    <name type="scientific">viral metagenome</name>
    <dbReference type="NCBI Taxonomy" id="1070528"/>
    <lineage>
        <taxon>unclassified sequences</taxon>
        <taxon>metagenomes</taxon>
        <taxon>organismal metagenomes</taxon>
    </lineage>
</organism>
<reference evidence="1" key="1">
    <citation type="submission" date="2020-03" db="EMBL/GenBank/DDBJ databases">
        <title>The deep terrestrial virosphere.</title>
        <authorList>
            <person name="Holmfeldt K."/>
            <person name="Nilsson E."/>
            <person name="Simone D."/>
            <person name="Lopez-Fernandez M."/>
            <person name="Wu X."/>
            <person name="de Brujin I."/>
            <person name="Lundin D."/>
            <person name="Andersson A."/>
            <person name="Bertilsson S."/>
            <person name="Dopson M."/>
        </authorList>
    </citation>
    <scope>NUCLEOTIDE SEQUENCE</scope>
    <source>
        <strain evidence="1">MM415B02657</strain>
    </source>
</reference>
<name>A0A6M3L2Q4_9ZZZZ</name>
<accession>A0A6M3L2Q4</accession>
<evidence type="ECO:0000313" key="1">
    <source>
        <dbReference type="EMBL" id="QJA88896.1"/>
    </source>
</evidence>
<gene>
    <name evidence="1" type="ORF">MM415B02657_0010</name>
</gene>
<proteinExistence type="predicted"/>
<protein>
    <submittedName>
        <fullName evidence="1">Uncharacterized protein</fullName>
    </submittedName>
</protein>